<keyword evidence="4" id="KW-1185">Reference proteome</keyword>
<dbReference type="PROSITE" id="PS51257">
    <property type="entry name" value="PROKAR_LIPOPROTEIN"/>
    <property type="match status" value="1"/>
</dbReference>
<feature type="signal peptide" evidence="2">
    <location>
        <begin position="1"/>
        <end position="18"/>
    </location>
</feature>
<protein>
    <recommendedName>
        <fullName evidence="5">Tryptophan synthase alpha chain</fullName>
    </recommendedName>
</protein>
<gene>
    <name evidence="3" type="ORF">FRD01_09860</name>
</gene>
<sequence length="357" mass="36582">MRAYLLVILCFFSGCSLFEDVDQITYFPGNAEADMDLGMPDTPVDMPDSSDMPDQDAPDSPNDADMPVLEGCNLDGCPTLAEACNIETGECEACVEGDGNLICRNNTVCVAGECVCPEGSNLCNGICVAQSAQSCGESCEVCPGVLNGTPTCENNRCSADCEDDLVLSGTTCVEGGGTCGVAAPLDGRCDLVVQEGCNAAFELCSAFPTGGSDCQSQADCEIGELCAVLPPQPQTRCVSFTSACASAVTVIDRCSTAADCTGGKSCMGGFCGPCTQDTDCEAEQSCLGGVCRGVYNATLQEGESCAATEERCAPGLICLANVCKKLCVSSNGAGCEAEQFCRPLQEAGSVGVCESSC</sequence>
<proteinExistence type="predicted"/>
<dbReference type="EMBL" id="CP042467">
    <property type="protein sequence ID" value="QED27540.1"/>
    <property type="molecule type" value="Genomic_DNA"/>
</dbReference>
<evidence type="ECO:0000256" key="1">
    <source>
        <dbReference type="SAM" id="MobiDB-lite"/>
    </source>
</evidence>
<reference evidence="3 4" key="1">
    <citation type="submission" date="2019-08" db="EMBL/GenBank/DDBJ databases">
        <authorList>
            <person name="Liang Q."/>
        </authorList>
    </citation>
    <scope>NUCLEOTIDE SEQUENCE [LARGE SCALE GENOMIC DNA]</scope>
    <source>
        <strain evidence="3 4">V1718</strain>
    </source>
</reference>
<evidence type="ECO:0000313" key="4">
    <source>
        <dbReference type="Proteomes" id="UP000321595"/>
    </source>
</evidence>
<feature type="chain" id="PRO_5023070451" description="Tryptophan synthase alpha chain" evidence="2">
    <location>
        <begin position="19"/>
        <end position="357"/>
    </location>
</feature>
<dbReference type="RefSeq" id="WP_146959225.1">
    <property type="nucleotide sequence ID" value="NZ_CP042467.1"/>
</dbReference>
<evidence type="ECO:0008006" key="5">
    <source>
        <dbReference type="Google" id="ProtNLM"/>
    </source>
</evidence>
<accession>A0A5B8XPG5</accession>
<keyword evidence="2" id="KW-0732">Signal</keyword>
<feature type="compositionally biased region" description="Low complexity" evidence="1">
    <location>
        <begin position="39"/>
        <end position="50"/>
    </location>
</feature>
<name>A0A5B8XPG5_9DELT</name>
<evidence type="ECO:0000313" key="3">
    <source>
        <dbReference type="EMBL" id="QED27540.1"/>
    </source>
</evidence>
<organism evidence="3 4">
    <name type="scientific">Microvenator marinus</name>
    <dbReference type="NCBI Taxonomy" id="2600177"/>
    <lineage>
        <taxon>Bacteria</taxon>
        <taxon>Deltaproteobacteria</taxon>
        <taxon>Bradymonadales</taxon>
        <taxon>Microvenatoraceae</taxon>
        <taxon>Microvenator</taxon>
    </lineage>
</organism>
<dbReference type="KEGG" id="bbae:FRD01_09860"/>
<dbReference type="AlphaFoldDB" id="A0A5B8XPG5"/>
<dbReference type="Proteomes" id="UP000321595">
    <property type="component" value="Chromosome"/>
</dbReference>
<dbReference type="OrthoDB" id="5492401at2"/>
<feature type="region of interest" description="Disordered" evidence="1">
    <location>
        <begin position="35"/>
        <end position="63"/>
    </location>
</feature>
<evidence type="ECO:0000256" key="2">
    <source>
        <dbReference type="SAM" id="SignalP"/>
    </source>
</evidence>